<keyword evidence="1" id="KW-0732">Signal</keyword>
<feature type="signal peptide" evidence="1">
    <location>
        <begin position="1"/>
        <end position="20"/>
    </location>
</feature>
<dbReference type="EMBL" id="JAHYXK010000004">
    <property type="protein sequence ID" value="MBW7466730.1"/>
    <property type="molecule type" value="Genomic_DNA"/>
</dbReference>
<dbReference type="InterPro" id="IPR019861">
    <property type="entry name" value="PorP/SprF_Bacteroidetes"/>
</dbReference>
<accession>A0ABS7CSC8</accession>
<reference evidence="2 3" key="1">
    <citation type="journal article" date="2016" name="Int. J. Syst. Evol. Microbiol.">
        <title>Pontibacter aydingkolensis sp. nov., isolated from soil of a salt lake.</title>
        <authorList>
            <person name="Osman G."/>
            <person name="Zhang T."/>
            <person name="Lou K."/>
            <person name="Gao Y."/>
            <person name="Chang W."/>
            <person name="Lin Q."/>
            <person name="Yang H.M."/>
            <person name="Huo X.D."/>
            <person name="Wang N."/>
        </authorList>
    </citation>
    <scope>NUCLEOTIDE SEQUENCE [LARGE SCALE GENOMIC DNA]</scope>
    <source>
        <strain evidence="2 3">KACC 19255</strain>
    </source>
</reference>
<evidence type="ECO:0000313" key="2">
    <source>
        <dbReference type="EMBL" id="MBW7466730.1"/>
    </source>
</evidence>
<comment type="caution">
    <text evidence="2">The sequence shown here is derived from an EMBL/GenBank/DDBJ whole genome shotgun (WGS) entry which is preliminary data.</text>
</comment>
<dbReference type="Proteomes" id="UP000813018">
    <property type="component" value="Unassembled WGS sequence"/>
</dbReference>
<dbReference type="Pfam" id="PF11751">
    <property type="entry name" value="PorP_SprF"/>
    <property type="match status" value="1"/>
</dbReference>
<keyword evidence="3" id="KW-1185">Reference proteome</keyword>
<dbReference type="RefSeq" id="WP_219876611.1">
    <property type="nucleotide sequence ID" value="NZ_JAHYXK010000004.1"/>
</dbReference>
<evidence type="ECO:0000313" key="3">
    <source>
        <dbReference type="Proteomes" id="UP000813018"/>
    </source>
</evidence>
<dbReference type="NCBIfam" id="TIGR03519">
    <property type="entry name" value="T9SS_PorP_fam"/>
    <property type="match status" value="1"/>
</dbReference>
<feature type="chain" id="PRO_5047291599" evidence="1">
    <location>
        <begin position="21"/>
        <end position="331"/>
    </location>
</feature>
<organism evidence="2 3">
    <name type="scientific">Pontibacter aydingkolensis</name>
    <dbReference type="NCBI Taxonomy" id="1911536"/>
    <lineage>
        <taxon>Bacteria</taxon>
        <taxon>Pseudomonadati</taxon>
        <taxon>Bacteroidota</taxon>
        <taxon>Cytophagia</taxon>
        <taxon>Cytophagales</taxon>
        <taxon>Hymenobacteraceae</taxon>
        <taxon>Pontibacter</taxon>
    </lineage>
</organism>
<gene>
    <name evidence="2" type="ORF">K0O23_06600</name>
</gene>
<proteinExistence type="predicted"/>
<name>A0ABS7CSC8_9BACT</name>
<evidence type="ECO:0000256" key="1">
    <source>
        <dbReference type="SAM" id="SignalP"/>
    </source>
</evidence>
<protein>
    <submittedName>
        <fullName evidence="2">PorP/SprF family type IX secretion system membrane protein</fullName>
    </submittedName>
</protein>
<sequence length="331" mass="37109">MQRFILVSCCLMILAFNAMAQNRKQMASFSQYQQYFNPAFTGFEGSVVQTLYRNQWTGFEDAPKTILATAELDLKSIGDTKGYKFDSQGDGDYLKSISAKHAIGLSVLHDQFGPSKETQLFLSYGSAVRLSESLSMRWGTALTYSSQFLDGNRLTVDQENDPKYTNLLGHSNRIGKADINLGMALSAEKFYVGYAMQDITKGKLLTTGDGYLKGFYTRKHIVQAGYRTHITNQLGMTVNGIYQYDSDQAATIEGQVKAVYQNLLWIGAGYRNDVAYNLTAGIRLNQLSLHYAYETPVQDARYISKATNEVALVYSLRKLKGEDTGKQFLLW</sequence>